<organism evidence="2 3">
    <name type="scientific">Chromobacterium rhizoryzae</name>
    <dbReference type="NCBI Taxonomy" id="1778675"/>
    <lineage>
        <taxon>Bacteria</taxon>
        <taxon>Pseudomonadati</taxon>
        <taxon>Pseudomonadota</taxon>
        <taxon>Betaproteobacteria</taxon>
        <taxon>Neisseriales</taxon>
        <taxon>Chromobacteriaceae</taxon>
        <taxon>Chromobacterium</taxon>
    </lineage>
</organism>
<sequence length="215" mass="23667">MKFVSSFVVVSSVFCGAFAQAEEKKELQATSLFEVVGKIKPTACNVVLPGGNVWDYGTIPASDIKNAKGDFYKRVGVTHNFQIVCDQAASVRYRLMDQSDAANDSTRFSLVLDSSGEGIGFHTMNYMDFKVKGSDGKEVAGAVLGDSVDQVSWKKTGQDWYQRASRFYTAVGAEGSPVNFNVLEQRFTSVIQLDKKLDVKSEESFRGGVLVELYY</sequence>
<dbReference type="KEGG" id="crz:D1345_07105"/>
<feature type="chain" id="PRO_5042184011" evidence="1">
    <location>
        <begin position="22"/>
        <end position="215"/>
    </location>
</feature>
<reference evidence="2 3" key="1">
    <citation type="submission" date="2018-08" db="EMBL/GenBank/DDBJ databases">
        <title>Complete genome sequence of JP2-74.</title>
        <authorList>
            <person name="Wu L."/>
        </authorList>
    </citation>
    <scope>NUCLEOTIDE SEQUENCE [LARGE SCALE GENOMIC DNA]</scope>
    <source>
        <strain evidence="2 3">JP2-74</strain>
    </source>
</reference>
<dbReference type="InterPro" id="IPR010546">
    <property type="entry name" value="DUF1120"/>
</dbReference>
<dbReference type="Pfam" id="PF06551">
    <property type="entry name" value="DUF1120"/>
    <property type="match status" value="1"/>
</dbReference>
<dbReference type="RefSeq" id="WP_118266963.1">
    <property type="nucleotide sequence ID" value="NZ_CP031968.1"/>
</dbReference>
<evidence type="ECO:0000313" key="2">
    <source>
        <dbReference type="EMBL" id="AXT45959.1"/>
    </source>
</evidence>
<evidence type="ECO:0000256" key="1">
    <source>
        <dbReference type="SAM" id="SignalP"/>
    </source>
</evidence>
<dbReference type="AlphaFoldDB" id="A0AAD0RQ26"/>
<evidence type="ECO:0000313" key="3">
    <source>
        <dbReference type="Proteomes" id="UP000259465"/>
    </source>
</evidence>
<name>A0AAD0RQ26_9NEIS</name>
<keyword evidence="1" id="KW-0732">Signal</keyword>
<protein>
    <submittedName>
        <fullName evidence="2">DUF1120 domain-containing protein</fullName>
    </submittedName>
</protein>
<gene>
    <name evidence="2" type="ORF">D1345_07105</name>
</gene>
<accession>A0AAD0RQ26</accession>
<keyword evidence="3" id="KW-1185">Reference proteome</keyword>
<dbReference type="EMBL" id="CP031968">
    <property type="protein sequence ID" value="AXT45959.1"/>
    <property type="molecule type" value="Genomic_DNA"/>
</dbReference>
<proteinExistence type="predicted"/>
<feature type="signal peptide" evidence="1">
    <location>
        <begin position="1"/>
        <end position="21"/>
    </location>
</feature>
<dbReference type="Proteomes" id="UP000259465">
    <property type="component" value="Chromosome"/>
</dbReference>